<name>A0ABM7VLK1_9BACT</name>
<dbReference type="EMBL" id="AP025296">
    <property type="protein sequence ID" value="BDD01860.1"/>
    <property type="molecule type" value="Genomic_DNA"/>
</dbReference>
<geneLocation type="plasmid" evidence="2 3">
    <name>pPP4</name>
</geneLocation>
<keyword evidence="2" id="KW-0614">Plasmid</keyword>
<sequence>MAFYHRTHLGGGFSFITRIRAKDAFGIILVAGALMLLLISLQFFFYVLVVWPMTEIYRKFKEREDFKADYRTYLSLIVYAVIAIGALRDTAVGTFVDTHVFGHDSTYYATKHFNDSVHQVHAFKCYAQVYQGTRVWAEPSISAKVNRSAVVAHLKRGDFVKLTGKYGAEIAPDIDGVWVELLTLDSIKGYFRLPSNDPPRYRYRSEMPSKGYSTQMMEVGFEDKLLPTTAAFEAYQKEVADRKAAKQKAIREQKARAKRVKAYEAAGH</sequence>
<feature type="transmembrane region" description="Helical" evidence="1">
    <location>
        <begin position="24"/>
        <end position="49"/>
    </location>
</feature>
<feature type="transmembrane region" description="Helical" evidence="1">
    <location>
        <begin position="70"/>
        <end position="87"/>
    </location>
</feature>
<keyword evidence="1" id="KW-1133">Transmembrane helix</keyword>
<protein>
    <recommendedName>
        <fullName evidence="4">SH3 domain-containing protein</fullName>
    </recommendedName>
</protein>
<keyword evidence="3" id="KW-1185">Reference proteome</keyword>
<evidence type="ECO:0000313" key="3">
    <source>
        <dbReference type="Proteomes" id="UP001354989"/>
    </source>
</evidence>
<dbReference type="RefSeq" id="WP_338399168.1">
    <property type="nucleotide sequence ID" value="NZ_AP025296.1"/>
</dbReference>
<accession>A0ABM7VLK1</accession>
<organism evidence="2 3">
    <name type="scientific">Persicobacter psychrovividus</name>
    <dbReference type="NCBI Taxonomy" id="387638"/>
    <lineage>
        <taxon>Bacteria</taxon>
        <taxon>Pseudomonadati</taxon>
        <taxon>Bacteroidota</taxon>
        <taxon>Cytophagia</taxon>
        <taxon>Cytophagales</taxon>
        <taxon>Persicobacteraceae</taxon>
        <taxon>Persicobacter</taxon>
    </lineage>
</organism>
<evidence type="ECO:0000313" key="2">
    <source>
        <dbReference type="EMBL" id="BDD01860.1"/>
    </source>
</evidence>
<keyword evidence="1" id="KW-0812">Transmembrane</keyword>
<evidence type="ECO:0008006" key="4">
    <source>
        <dbReference type="Google" id="ProtNLM"/>
    </source>
</evidence>
<keyword evidence="1" id="KW-0472">Membrane</keyword>
<reference evidence="2 3" key="1">
    <citation type="submission" date="2021-12" db="EMBL/GenBank/DDBJ databases">
        <title>Genome sequencing of bacteria with rrn-lacking chromosome and rrn-plasmid.</title>
        <authorList>
            <person name="Anda M."/>
            <person name="Iwasaki W."/>
        </authorList>
    </citation>
    <scope>NUCLEOTIDE SEQUENCE [LARGE SCALE GENOMIC DNA]</scope>
    <source>
        <strain evidence="2 3">NBRC 101262</strain>
        <plasmid evidence="2 3">pPP4</plasmid>
    </source>
</reference>
<evidence type="ECO:0000256" key="1">
    <source>
        <dbReference type="SAM" id="Phobius"/>
    </source>
</evidence>
<dbReference type="Proteomes" id="UP001354989">
    <property type="component" value="Plasmid pPP4"/>
</dbReference>
<gene>
    <name evidence="2" type="ORF">PEPS_41400</name>
</gene>
<proteinExistence type="predicted"/>